<dbReference type="GO" id="GO:0005634">
    <property type="term" value="C:nucleus"/>
    <property type="evidence" value="ECO:0007669"/>
    <property type="project" value="TreeGrafter"/>
</dbReference>
<keyword evidence="11" id="KW-1185">Reference proteome</keyword>
<dbReference type="CDD" id="cd07840">
    <property type="entry name" value="STKc_CDK9_like"/>
    <property type="match status" value="1"/>
</dbReference>
<keyword evidence="4 7" id="KW-0547">Nucleotide-binding</keyword>
<evidence type="ECO:0000313" key="10">
    <source>
        <dbReference type="EMBL" id="KAK4438660.1"/>
    </source>
</evidence>
<dbReference type="InterPro" id="IPR017441">
    <property type="entry name" value="Protein_kinase_ATP_BS"/>
</dbReference>
<keyword evidence="6 7" id="KW-0067">ATP-binding</keyword>
<dbReference type="SMART" id="SM00220">
    <property type="entry name" value="S_TKc"/>
    <property type="match status" value="1"/>
</dbReference>
<feature type="compositionally biased region" description="Basic residues" evidence="8">
    <location>
        <begin position="681"/>
        <end position="691"/>
    </location>
</feature>
<protein>
    <submittedName>
        <fullName evidence="10">Serine/threonine-protein kinase</fullName>
    </submittedName>
</protein>
<keyword evidence="3" id="KW-0808">Transferase</keyword>
<dbReference type="InterPro" id="IPR008271">
    <property type="entry name" value="Ser/Thr_kinase_AS"/>
</dbReference>
<evidence type="ECO:0000256" key="2">
    <source>
        <dbReference type="ARBA" id="ARBA00022527"/>
    </source>
</evidence>
<dbReference type="GO" id="GO:0000307">
    <property type="term" value="C:cyclin-dependent protein kinase holoenzyme complex"/>
    <property type="evidence" value="ECO:0007669"/>
    <property type="project" value="TreeGrafter"/>
</dbReference>
<feature type="compositionally biased region" description="Basic and acidic residues" evidence="8">
    <location>
        <begin position="489"/>
        <end position="507"/>
    </location>
</feature>
<name>A0AAE1YXN4_9LAMI</name>
<dbReference type="PANTHER" id="PTHR24056:SF380">
    <property type="entry name" value="PROTEIN KINASE DOMAIN-CONTAINING PROTEIN"/>
    <property type="match status" value="1"/>
</dbReference>
<dbReference type="PROSITE" id="PS00108">
    <property type="entry name" value="PROTEIN_KINASE_ST"/>
    <property type="match status" value="1"/>
</dbReference>
<reference evidence="10" key="1">
    <citation type="submission" date="2020-06" db="EMBL/GenBank/DDBJ databases">
        <authorList>
            <person name="Li T."/>
            <person name="Hu X."/>
            <person name="Zhang T."/>
            <person name="Song X."/>
            <person name="Zhang H."/>
            <person name="Dai N."/>
            <person name="Sheng W."/>
            <person name="Hou X."/>
            <person name="Wei L."/>
        </authorList>
    </citation>
    <scope>NUCLEOTIDE SEQUENCE</scope>
    <source>
        <strain evidence="10">3651</strain>
        <tissue evidence="10">Leaf</tissue>
    </source>
</reference>
<reference evidence="10" key="2">
    <citation type="journal article" date="2024" name="Plant">
        <title>Genomic evolution and insights into agronomic trait innovations of Sesamum species.</title>
        <authorList>
            <person name="Miao H."/>
            <person name="Wang L."/>
            <person name="Qu L."/>
            <person name="Liu H."/>
            <person name="Sun Y."/>
            <person name="Le M."/>
            <person name="Wang Q."/>
            <person name="Wei S."/>
            <person name="Zheng Y."/>
            <person name="Lin W."/>
            <person name="Duan Y."/>
            <person name="Cao H."/>
            <person name="Xiong S."/>
            <person name="Wang X."/>
            <person name="Wei L."/>
            <person name="Li C."/>
            <person name="Ma Q."/>
            <person name="Ju M."/>
            <person name="Zhao R."/>
            <person name="Li G."/>
            <person name="Mu C."/>
            <person name="Tian Q."/>
            <person name="Mei H."/>
            <person name="Zhang T."/>
            <person name="Gao T."/>
            <person name="Zhang H."/>
        </authorList>
    </citation>
    <scope>NUCLEOTIDE SEQUENCE</scope>
    <source>
        <strain evidence="10">3651</strain>
    </source>
</reference>
<comment type="caution">
    <text evidence="10">The sequence shown here is derived from an EMBL/GenBank/DDBJ whole genome shotgun (WGS) entry which is preliminary data.</text>
</comment>
<feature type="region of interest" description="Disordered" evidence="8">
    <location>
        <begin position="1"/>
        <end position="25"/>
    </location>
</feature>
<dbReference type="FunFam" id="1.10.510.10:FF:000043">
    <property type="entry name" value="probable serine/threonine-protein kinase At1g54610"/>
    <property type="match status" value="1"/>
</dbReference>
<feature type="domain" description="Protein kinase" evidence="9">
    <location>
        <begin position="131"/>
        <end position="415"/>
    </location>
</feature>
<feature type="region of interest" description="Disordered" evidence="8">
    <location>
        <begin position="443"/>
        <end position="514"/>
    </location>
</feature>
<evidence type="ECO:0000259" key="9">
    <source>
        <dbReference type="PROSITE" id="PS50011"/>
    </source>
</evidence>
<dbReference type="PROSITE" id="PS50011">
    <property type="entry name" value="PROTEIN_KINASE_DOM"/>
    <property type="match status" value="1"/>
</dbReference>
<sequence>MGCVCGKPSSAVKASEESPKQRELIRKTSELRVARAISSKRDESLSRKEKLETGDIKIGLIDRKLNGSRRVRDDYYEKKRDSSEDVGHFPGLRNLPKAVEGEQIAAGWPSWLVAVAGEAIRGWVPRKADTFEKLDKIGQGTYSSVYKGRDLLHNKVVALKKVRFDNMDPESVKFMAREILILRRLDHPNIIKLEGLVTSRTSSSLYLVFEYMEHDLTGLASLPGVKFTEAQVKCYMQQLLSGLDYCHSHGVLHRDIKGSNLLIDNHGILKIADFGLASYFDDNQKVPLTSRVVTLWYRPPELLLGATQYGVAVDLWSTGCILGELYAGKPVMPGRTEVEQLHKIFKLCGSPSEDYWRKSKLPHSPVFKPIQPYRRRIAETFKYLPDAAVGLMETLLSIDPTDRGTASSALKSEFFTTKPLACDPSSLPKYPPSKEIDAKLREEEARRQGATGGKGQKSENDLRRSKELRAAPAPGANAGLARSMQRRHGYADPKSRSEVFNPHKEEAAPGFRIDPARPAQGLEEISNHHHQNPPERVFHSGPLAPGVGAVGTISWRKNNDSSILATRNDLSTLSGLMASRGLSSLESRDNLISSNVEEANQVGRLSESFGDPVRKKNKRLHIPNFSSSQHTESGGNNTNEPAMDGCSHKDRTIHFSGPIPSNNIEQVLKEHDRRIQEAARRIRHEKTRGGRIRPQDMHLPSN</sequence>
<evidence type="ECO:0000256" key="5">
    <source>
        <dbReference type="ARBA" id="ARBA00022777"/>
    </source>
</evidence>
<dbReference type="InterPro" id="IPR000719">
    <property type="entry name" value="Prot_kinase_dom"/>
</dbReference>
<dbReference type="EMBL" id="JACGWO010000001">
    <property type="protein sequence ID" value="KAK4438660.1"/>
    <property type="molecule type" value="Genomic_DNA"/>
</dbReference>
<feature type="compositionally biased region" description="Basic and acidic residues" evidence="8">
    <location>
        <begin position="14"/>
        <end position="25"/>
    </location>
</feature>
<evidence type="ECO:0000313" key="11">
    <source>
        <dbReference type="Proteomes" id="UP001293254"/>
    </source>
</evidence>
<feature type="region of interest" description="Disordered" evidence="8">
    <location>
        <begin position="620"/>
        <end position="649"/>
    </location>
</feature>
<dbReference type="PANTHER" id="PTHR24056">
    <property type="entry name" value="CELL DIVISION PROTEIN KINASE"/>
    <property type="match status" value="1"/>
</dbReference>
<dbReference type="Gene3D" id="3.30.200.20">
    <property type="entry name" value="Phosphorylase Kinase, domain 1"/>
    <property type="match status" value="1"/>
</dbReference>
<dbReference type="FunFam" id="3.30.200.20:FF:000021">
    <property type="entry name" value="probable serine/threonine-protein kinase At1g54610"/>
    <property type="match status" value="1"/>
</dbReference>
<dbReference type="GO" id="GO:0005524">
    <property type="term" value="F:ATP binding"/>
    <property type="evidence" value="ECO:0007669"/>
    <property type="project" value="UniProtKB-UniRule"/>
</dbReference>
<evidence type="ECO:0000256" key="1">
    <source>
        <dbReference type="ARBA" id="ARBA00006485"/>
    </source>
</evidence>
<evidence type="ECO:0000256" key="6">
    <source>
        <dbReference type="ARBA" id="ARBA00022840"/>
    </source>
</evidence>
<dbReference type="GO" id="GO:0008353">
    <property type="term" value="F:RNA polymerase II CTD heptapeptide repeat kinase activity"/>
    <property type="evidence" value="ECO:0007669"/>
    <property type="project" value="TreeGrafter"/>
</dbReference>
<evidence type="ECO:0000256" key="4">
    <source>
        <dbReference type="ARBA" id="ARBA00022741"/>
    </source>
</evidence>
<evidence type="ECO:0000256" key="8">
    <source>
        <dbReference type="SAM" id="MobiDB-lite"/>
    </source>
</evidence>
<dbReference type="Gene3D" id="1.10.510.10">
    <property type="entry name" value="Transferase(Phosphotransferase) domain 1"/>
    <property type="match status" value="1"/>
</dbReference>
<accession>A0AAE1YXN4</accession>
<evidence type="ECO:0000256" key="3">
    <source>
        <dbReference type="ARBA" id="ARBA00022679"/>
    </source>
</evidence>
<feature type="compositionally biased region" description="Low complexity" evidence="8">
    <location>
        <begin position="470"/>
        <end position="482"/>
    </location>
</feature>
<dbReference type="Pfam" id="PF00069">
    <property type="entry name" value="Pkinase"/>
    <property type="match status" value="1"/>
</dbReference>
<comment type="similarity">
    <text evidence="1">Belongs to the protein kinase superfamily. CMGC Ser/Thr protein kinase family. CDC2/CDKX subfamily.</text>
</comment>
<dbReference type="SUPFAM" id="SSF56112">
    <property type="entry name" value="Protein kinase-like (PK-like)"/>
    <property type="match status" value="1"/>
</dbReference>
<dbReference type="InterPro" id="IPR050108">
    <property type="entry name" value="CDK"/>
</dbReference>
<organism evidence="10 11">
    <name type="scientific">Sesamum alatum</name>
    <dbReference type="NCBI Taxonomy" id="300844"/>
    <lineage>
        <taxon>Eukaryota</taxon>
        <taxon>Viridiplantae</taxon>
        <taxon>Streptophyta</taxon>
        <taxon>Embryophyta</taxon>
        <taxon>Tracheophyta</taxon>
        <taxon>Spermatophyta</taxon>
        <taxon>Magnoliopsida</taxon>
        <taxon>eudicotyledons</taxon>
        <taxon>Gunneridae</taxon>
        <taxon>Pentapetalae</taxon>
        <taxon>asterids</taxon>
        <taxon>lamiids</taxon>
        <taxon>Lamiales</taxon>
        <taxon>Pedaliaceae</taxon>
        <taxon>Sesamum</taxon>
    </lineage>
</organism>
<dbReference type="Proteomes" id="UP001293254">
    <property type="component" value="Unassembled WGS sequence"/>
</dbReference>
<proteinExistence type="inferred from homology"/>
<evidence type="ECO:0000256" key="7">
    <source>
        <dbReference type="PROSITE-ProRule" id="PRU10141"/>
    </source>
</evidence>
<feature type="region of interest" description="Disordered" evidence="8">
    <location>
        <begin position="680"/>
        <end position="702"/>
    </location>
</feature>
<keyword evidence="2" id="KW-0723">Serine/threonine-protein kinase</keyword>
<dbReference type="InterPro" id="IPR011009">
    <property type="entry name" value="Kinase-like_dom_sf"/>
</dbReference>
<feature type="compositionally biased region" description="Basic and acidic residues" evidence="8">
    <location>
        <begin position="456"/>
        <end position="469"/>
    </location>
</feature>
<dbReference type="GO" id="GO:0032968">
    <property type="term" value="P:positive regulation of transcription elongation by RNA polymerase II"/>
    <property type="evidence" value="ECO:0007669"/>
    <property type="project" value="TreeGrafter"/>
</dbReference>
<keyword evidence="5 10" id="KW-0418">Kinase</keyword>
<feature type="compositionally biased region" description="Polar residues" evidence="8">
    <location>
        <begin position="624"/>
        <end position="640"/>
    </location>
</feature>
<dbReference type="PROSITE" id="PS00107">
    <property type="entry name" value="PROTEIN_KINASE_ATP"/>
    <property type="match status" value="1"/>
</dbReference>
<dbReference type="AlphaFoldDB" id="A0AAE1YXN4"/>
<gene>
    <name evidence="10" type="ORF">Salat_0200500</name>
</gene>
<feature type="binding site" evidence="7">
    <location>
        <position position="160"/>
    </location>
    <ligand>
        <name>ATP</name>
        <dbReference type="ChEBI" id="CHEBI:30616"/>
    </ligand>
</feature>